<dbReference type="EMBL" id="JAAGMS010000266">
    <property type="protein sequence ID" value="NEC01052.1"/>
    <property type="molecule type" value="Genomic_DNA"/>
</dbReference>
<name>A0A7K3RGA0_STRAQ</name>
<dbReference type="Proteomes" id="UP000470951">
    <property type="component" value="Unassembled WGS sequence"/>
</dbReference>
<accession>A0A7K3RGA0</accession>
<feature type="compositionally biased region" description="Pro residues" evidence="1">
    <location>
        <begin position="25"/>
        <end position="37"/>
    </location>
</feature>
<gene>
    <name evidence="2" type="ORF">G3I58_24150</name>
</gene>
<feature type="region of interest" description="Disordered" evidence="1">
    <location>
        <begin position="13"/>
        <end position="39"/>
    </location>
</feature>
<proteinExistence type="predicted"/>
<evidence type="ECO:0000313" key="3">
    <source>
        <dbReference type="Proteomes" id="UP000470951"/>
    </source>
</evidence>
<dbReference type="AlphaFoldDB" id="A0A7K3RGA0"/>
<organism evidence="2 3">
    <name type="scientific">Streptomyces anulatus</name>
    <name type="common">Streptomyces chrysomallus</name>
    <dbReference type="NCBI Taxonomy" id="1892"/>
    <lineage>
        <taxon>Bacteria</taxon>
        <taxon>Bacillati</taxon>
        <taxon>Actinomycetota</taxon>
        <taxon>Actinomycetes</taxon>
        <taxon>Kitasatosporales</taxon>
        <taxon>Streptomycetaceae</taxon>
        <taxon>Streptomyces</taxon>
    </lineage>
</organism>
<reference evidence="2 3" key="1">
    <citation type="submission" date="2020-01" db="EMBL/GenBank/DDBJ databases">
        <title>Insect and environment-associated Actinomycetes.</title>
        <authorList>
            <person name="Currrie C."/>
            <person name="Chevrette M."/>
            <person name="Carlson C."/>
            <person name="Stubbendieck R."/>
            <person name="Wendt-Pienkowski E."/>
        </authorList>
    </citation>
    <scope>NUCLEOTIDE SEQUENCE [LARGE SCALE GENOMIC DNA]</scope>
    <source>
        <strain evidence="2 3">SID7903</strain>
    </source>
</reference>
<comment type="caution">
    <text evidence="2">The sequence shown here is derived from an EMBL/GenBank/DDBJ whole genome shotgun (WGS) entry which is preliminary data.</text>
</comment>
<evidence type="ECO:0000313" key="2">
    <source>
        <dbReference type="EMBL" id="NEC01052.1"/>
    </source>
</evidence>
<sequence length="96" mass="10096">MVLPFLARVRRASSPPASVNAPAHVPAPPTETSPQPPYGQRVLRLDHPSRPHSLDLERRLRRTAMRLALDGLVVAAGAGQAYSAGSLVLATAKAAA</sequence>
<dbReference type="RefSeq" id="WP_164269975.1">
    <property type="nucleotide sequence ID" value="NZ_JAAGMS010000266.1"/>
</dbReference>
<protein>
    <submittedName>
        <fullName evidence="2">Uncharacterized protein</fullName>
    </submittedName>
</protein>
<evidence type="ECO:0000256" key="1">
    <source>
        <dbReference type="SAM" id="MobiDB-lite"/>
    </source>
</evidence>
<feature type="compositionally biased region" description="Low complexity" evidence="1">
    <location>
        <begin position="13"/>
        <end position="24"/>
    </location>
</feature>